<protein>
    <submittedName>
        <fullName evidence="1">Uncharacterized protein</fullName>
    </submittedName>
</protein>
<dbReference type="Proteomes" id="UP001060085">
    <property type="component" value="Linkage Group LG01"/>
</dbReference>
<reference evidence="2" key="1">
    <citation type="journal article" date="2023" name="Nat. Plants">
        <title>Single-cell RNA sequencing provides a high-resolution roadmap for understanding the multicellular compartmentation of specialized metabolism.</title>
        <authorList>
            <person name="Sun S."/>
            <person name="Shen X."/>
            <person name="Li Y."/>
            <person name="Li Y."/>
            <person name="Wang S."/>
            <person name="Li R."/>
            <person name="Zhang H."/>
            <person name="Shen G."/>
            <person name="Guo B."/>
            <person name="Wei J."/>
            <person name="Xu J."/>
            <person name="St-Pierre B."/>
            <person name="Chen S."/>
            <person name="Sun C."/>
        </authorList>
    </citation>
    <scope>NUCLEOTIDE SEQUENCE [LARGE SCALE GENOMIC DNA]</scope>
</reference>
<proteinExistence type="predicted"/>
<dbReference type="EMBL" id="CM044701">
    <property type="protein sequence ID" value="KAI5681185.1"/>
    <property type="molecule type" value="Genomic_DNA"/>
</dbReference>
<keyword evidence="2" id="KW-1185">Reference proteome</keyword>
<gene>
    <name evidence="1" type="ORF">M9H77_02412</name>
</gene>
<evidence type="ECO:0000313" key="1">
    <source>
        <dbReference type="EMBL" id="KAI5681185.1"/>
    </source>
</evidence>
<name>A0ACC0C8A2_CATRO</name>
<accession>A0ACC0C8A2</accession>
<evidence type="ECO:0000313" key="2">
    <source>
        <dbReference type="Proteomes" id="UP001060085"/>
    </source>
</evidence>
<organism evidence="1 2">
    <name type="scientific">Catharanthus roseus</name>
    <name type="common">Madagascar periwinkle</name>
    <name type="synonym">Vinca rosea</name>
    <dbReference type="NCBI Taxonomy" id="4058"/>
    <lineage>
        <taxon>Eukaryota</taxon>
        <taxon>Viridiplantae</taxon>
        <taxon>Streptophyta</taxon>
        <taxon>Embryophyta</taxon>
        <taxon>Tracheophyta</taxon>
        <taxon>Spermatophyta</taxon>
        <taxon>Magnoliopsida</taxon>
        <taxon>eudicotyledons</taxon>
        <taxon>Gunneridae</taxon>
        <taxon>Pentapetalae</taxon>
        <taxon>asterids</taxon>
        <taxon>lamiids</taxon>
        <taxon>Gentianales</taxon>
        <taxon>Apocynaceae</taxon>
        <taxon>Rauvolfioideae</taxon>
        <taxon>Vinceae</taxon>
        <taxon>Catharanthinae</taxon>
        <taxon>Catharanthus</taxon>
    </lineage>
</organism>
<comment type="caution">
    <text evidence="1">The sequence shown here is derived from an EMBL/GenBank/DDBJ whole genome shotgun (WGS) entry which is preliminary data.</text>
</comment>
<sequence length="110" mass="12406">MYNFHHGGSSGFNVYGGNNTGNGRFTAKRHNGVGNFSSYAKSFEQTSYNDYGGKEHINAKRCGEKQFSMPRQRGAKVETSKTSIIEKFSNANEYPLATIEVEEVLYYMLR</sequence>